<evidence type="ECO:0000256" key="4">
    <source>
        <dbReference type="ARBA" id="ARBA00022679"/>
    </source>
</evidence>
<dbReference type="GO" id="GO:0008988">
    <property type="term" value="F:rRNA (adenine-N6-)-methyltransferase activity"/>
    <property type="evidence" value="ECO:0007669"/>
    <property type="project" value="InterPro"/>
</dbReference>
<feature type="domain" description="CTCHY-type" evidence="7">
    <location>
        <begin position="332"/>
        <end position="393"/>
    </location>
</feature>
<dbReference type="GO" id="GO:0005730">
    <property type="term" value="C:nucleolus"/>
    <property type="evidence" value="ECO:0007669"/>
    <property type="project" value="TreeGrafter"/>
</dbReference>
<comment type="subcellular location">
    <subcellularLocation>
        <location evidence="1">Cytoplasm</location>
    </subcellularLocation>
</comment>
<name>A0A8D8MAF1_9HEMI</name>
<evidence type="ECO:0000259" key="7">
    <source>
        <dbReference type="PROSITE" id="PS51270"/>
    </source>
</evidence>
<proteinExistence type="predicted"/>
<reference evidence="8" key="1">
    <citation type="submission" date="2021-05" db="EMBL/GenBank/DDBJ databases">
        <authorList>
            <person name="Alioto T."/>
            <person name="Alioto T."/>
            <person name="Gomez Garrido J."/>
        </authorList>
    </citation>
    <scope>NUCLEOTIDE SEQUENCE</scope>
</reference>
<organism evidence="8">
    <name type="scientific">Cacopsylla melanoneura</name>
    <dbReference type="NCBI Taxonomy" id="428564"/>
    <lineage>
        <taxon>Eukaryota</taxon>
        <taxon>Metazoa</taxon>
        <taxon>Ecdysozoa</taxon>
        <taxon>Arthropoda</taxon>
        <taxon>Hexapoda</taxon>
        <taxon>Insecta</taxon>
        <taxon>Pterygota</taxon>
        <taxon>Neoptera</taxon>
        <taxon>Paraneoptera</taxon>
        <taxon>Hemiptera</taxon>
        <taxon>Sternorrhyncha</taxon>
        <taxon>Psylloidea</taxon>
        <taxon>Psyllidae</taxon>
        <taxon>Psyllinae</taxon>
        <taxon>Cacopsylla</taxon>
    </lineage>
</organism>
<dbReference type="InterPro" id="IPR037275">
    <property type="entry name" value="Znf_CTCHY_sf"/>
</dbReference>
<evidence type="ECO:0000256" key="3">
    <source>
        <dbReference type="ARBA" id="ARBA00022603"/>
    </source>
</evidence>
<feature type="region of interest" description="Disordered" evidence="6">
    <location>
        <begin position="399"/>
        <end position="427"/>
    </location>
</feature>
<accession>A0A8D8MAF1</accession>
<sequence>MNDSSNTIPECPHGPMLLFPKYGKNKAVVSRVFACSAYRSSKECPFSMREDSKMSSEKEMMLEDMKKTSLPQLDIGALKNRLKRVKKMPPSKRKYCNSCNELVTSLVAHESHDVVSGISNEMLQTPTKILQQKSDSKKESQFHFTDDTTNTILDIISHNQRSHVICVGTPSVHEAIKSSNSKAESILLDIDHRYYNFYSEEEFIWFNMYNGYFFQNENSPMNLFKFFKDKDVMLIVDPPFGAKFEPLADTVKKLERMHLEACDSLKSFDVMLFSPYFREKEILNVFPMYHMADYKVNYANHKQFQSGGRKQGSPVRVYTSLASDKVPLPTLENYWFCKRCKAWRSEDNSHCDKCNTCSSKNGTKYWHCDKCRQCIKPSWYHCDTCSKCCHPSHVEEHKAQGDKKPIATKRRGPLLKMNKKTKKRKFK</sequence>
<keyword evidence="5" id="KW-0479">Metal-binding</keyword>
<evidence type="ECO:0000313" key="8">
    <source>
        <dbReference type="EMBL" id="CAG6620847.1"/>
    </source>
</evidence>
<dbReference type="Pfam" id="PF10237">
    <property type="entry name" value="N6-adenineMlase"/>
    <property type="match status" value="1"/>
</dbReference>
<dbReference type="SUPFAM" id="SSF161245">
    <property type="entry name" value="Zinc hairpin stack"/>
    <property type="match status" value="1"/>
</dbReference>
<dbReference type="GO" id="GO:0005737">
    <property type="term" value="C:cytoplasm"/>
    <property type="evidence" value="ECO:0007669"/>
    <property type="project" value="UniProtKB-SubCell"/>
</dbReference>
<evidence type="ECO:0000256" key="1">
    <source>
        <dbReference type="ARBA" id="ARBA00004496"/>
    </source>
</evidence>
<keyword evidence="4" id="KW-0808">Transferase</keyword>
<dbReference type="PANTHER" id="PTHR13493">
    <property type="entry name" value="ZINC FINGER CCHC DOMAIN-CONTAINING"/>
    <property type="match status" value="1"/>
</dbReference>
<keyword evidence="3" id="KW-0489">Methyltransferase</keyword>
<dbReference type="InterPro" id="IPR039846">
    <property type="entry name" value="ZCCHC4"/>
</dbReference>
<evidence type="ECO:0000256" key="2">
    <source>
        <dbReference type="ARBA" id="ARBA00022490"/>
    </source>
</evidence>
<dbReference type="EMBL" id="HBUF01048659">
    <property type="protein sequence ID" value="CAG6620847.1"/>
    <property type="molecule type" value="Transcribed_RNA"/>
</dbReference>
<evidence type="ECO:0000256" key="5">
    <source>
        <dbReference type="PROSITE-ProRule" id="PRU00965"/>
    </source>
</evidence>
<dbReference type="InterPro" id="IPR041370">
    <property type="entry name" value="Mlase_EEF1AKMT1/ZCCHC4"/>
</dbReference>
<dbReference type="GO" id="GO:0008270">
    <property type="term" value="F:zinc ion binding"/>
    <property type="evidence" value="ECO:0007669"/>
    <property type="project" value="UniProtKB-KW"/>
</dbReference>
<evidence type="ECO:0000256" key="6">
    <source>
        <dbReference type="SAM" id="MobiDB-lite"/>
    </source>
</evidence>
<dbReference type="PANTHER" id="PTHR13493:SF3">
    <property type="entry name" value="RRNA N6-ADENOSINE-METHYLTRANSFERASE ZCCHC4"/>
    <property type="match status" value="1"/>
</dbReference>
<keyword evidence="5" id="KW-0863">Zinc-finger</keyword>
<dbReference type="PROSITE" id="PS50216">
    <property type="entry name" value="DHHC"/>
    <property type="match status" value="1"/>
</dbReference>
<dbReference type="InterPro" id="IPR017921">
    <property type="entry name" value="Znf_CTCHY"/>
</dbReference>
<dbReference type="PROSITE" id="PS51270">
    <property type="entry name" value="ZF_CTCHY"/>
    <property type="match status" value="1"/>
</dbReference>
<dbReference type="AlphaFoldDB" id="A0A8D8MAF1"/>
<feature type="compositionally biased region" description="Basic residues" evidence="6">
    <location>
        <begin position="406"/>
        <end position="427"/>
    </location>
</feature>
<keyword evidence="5" id="KW-0862">Zinc</keyword>
<keyword evidence="2" id="KW-0963">Cytoplasm</keyword>
<protein>
    <submittedName>
        <fullName evidence="8">Zinc finger CCHC domain-containing protein 4</fullName>
    </submittedName>
</protein>